<evidence type="ECO:0000256" key="1">
    <source>
        <dbReference type="ARBA" id="ARBA00007953"/>
    </source>
</evidence>
<feature type="domain" description="TRUD" evidence="3">
    <location>
        <begin position="182"/>
        <end position="351"/>
    </location>
</feature>
<dbReference type="PROSITE" id="PS50984">
    <property type="entry name" value="TRUD"/>
    <property type="match status" value="1"/>
</dbReference>
<dbReference type="InterPro" id="IPR020103">
    <property type="entry name" value="PsdUridine_synth_cat_dom_sf"/>
</dbReference>
<sequence>MDVRSILTEEILDIALGIHVYTYPKIDEKTIDARIPRPHGFRVYEIVNEIDLESIDLDRPGEFDLDCRGNDNRYVYVVEKMNCDSHALCKLMQKILRCKSCEILGLKEAEAISRQAVILRGCSKLIKIMRLQYGKRYIKAILWQCAPNLVLHNGNKFRIRIITKDLNTVRERLRFVHDYGYIFLNFFGYQRFGTRRPVTHFLGKLIIKNELDSFMDTLCNSRIHRLIKKAPEKIVCKNWLNHGNALKLVKRIPKDYILLYINAYQAYLFNSMLSKLWLKLLEIYRFEDAIKIMISEYTYLPIVGTKYYVHQRLVKEVLDEILSVEGINPSHFYVKTLAIEVKGDMRQALAQAQNVKTYFSCKDIELSFTLDRGCYATSFIRELLRTDPLNYT</sequence>
<organism evidence="5">
    <name type="scientific">Ignisphaera aggregans</name>
    <dbReference type="NCBI Taxonomy" id="334771"/>
    <lineage>
        <taxon>Archaea</taxon>
        <taxon>Thermoproteota</taxon>
        <taxon>Thermoprotei</taxon>
        <taxon>Desulfurococcales</taxon>
        <taxon>Desulfurococcaceae</taxon>
        <taxon>Ignisphaera</taxon>
    </lineage>
</organism>
<dbReference type="InterPro" id="IPR011760">
    <property type="entry name" value="PsdUridine_synth_TruD_insert"/>
</dbReference>
<dbReference type="AlphaFoldDB" id="A0A7C4NQ50"/>
<evidence type="ECO:0000256" key="2">
    <source>
        <dbReference type="ARBA" id="ARBA00023235"/>
    </source>
</evidence>
<dbReference type="GO" id="GO:0003723">
    <property type="term" value="F:RNA binding"/>
    <property type="evidence" value="ECO:0007669"/>
    <property type="project" value="InterPro"/>
</dbReference>
<reference evidence="5" key="1">
    <citation type="journal article" date="2020" name="mSystems">
        <title>Genome- and Community-Level Interaction Insights into Carbon Utilization and Element Cycling Functions of Hydrothermarchaeota in Hydrothermal Sediment.</title>
        <authorList>
            <person name="Zhou Z."/>
            <person name="Liu Y."/>
            <person name="Xu W."/>
            <person name="Pan J."/>
            <person name="Luo Z.H."/>
            <person name="Li M."/>
        </authorList>
    </citation>
    <scope>NUCLEOTIDE SEQUENCE [LARGE SCALE GENOMIC DNA]</scope>
    <source>
        <strain evidence="5">SpSt-637</strain>
        <strain evidence="4">SpSt-667</strain>
    </source>
</reference>
<proteinExistence type="inferred from homology"/>
<dbReference type="Gene3D" id="3.30.2350.20">
    <property type="entry name" value="TruD, catalytic domain"/>
    <property type="match status" value="2"/>
</dbReference>
<dbReference type="PANTHER" id="PTHR13326">
    <property type="entry name" value="TRNA PSEUDOURIDINE SYNTHASE D"/>
    <property type="match status" value="1"/>
</dbReference>
<dbReference type="InterPro" id="IPR001656">
    <property type="entry name" value="PsdUridine_synth_TruD"/>
</dbReference>
<dbReference type="SUPFAM" id="SSF55120">
    <property type="entry name" value="Pseudouridine synthase"/>
    <property type="match status" value="1"/>
</dbReference>
<evidence type="ECO:0000313" key="4">
    <source>
        <dbReference type="EMBL" id="HGQ36520.1"/>
    </source>
</evidence>
<dbReference type="InterPro" id="IPR042214">
    <property type="entry name" value="TruD_catalytic"/>
</dbReference>
<dbReference type="PANTHER" id="PTHR13326:SF21">
    <property type="entry name" value="PSEUDOURIDYLATE SYNTHASE PUS7L"/>
    <property type="match status" value="1"/>
</dbReference>
<protein>
    <submittedName>
        <fullName evidence="5">tRNA pseudouridine(13) synthase TruD</fullName>
    </submittedName>
</protein>
<comment type="similarity">
    <text evidence="1">Belongs to the pseudouridine synthase TruD family.</text>
</comment>
<dbReference type="EMBL" id="DTCK01000041">
    <property type="protein sequence ID" value="HGQ36520.1"/>
    <property type="molecule type" value="Genomic_DNA"/>
</dbReference>
<dbReference type="GO" id="GO:0001522">
    <property type="term" value="P:pseudouridine synthesis"/>
    <property type="evidence" value="ECO:0007669"/>
    <property type="project" value="InterPro"/>
</dbReference>
<dbReference type="Gene3D" id="3.30.70.3160">
    <property type="match status" value="1"/>
</dbReference>
<comment type="caution">
    <text evidence="5">The sequence shown here is derived from an EMBL/GenBank/DDBJ whole genome shotgun (WGS) entry which is preliminary data.</text>
</comment>
<dbReference type="Gene3D" id="1.10.1510.30">
    <property type="match status" value="1"/>
</dbReference>
<evidence type="ECO:0000259" key="3">
    <source>
        <dbReference type="PROSITE" id="PS50984"/>
    </source>
</evidence>
<keyword evidence="2" id="KW-0413">Isomerase</keyword>
<name>A0A7C4NQ50_9CREN</name>
<gene>
    <name evidence="5" type="primary">truD</name>
    <name evidence="5" type="ORF">ENU08_05840</name>
    <name evidence="4" type="ORF">ENU41_07625</name>
</gene>
<accession>A0A7C4NQ50</accession>
<dbReference type="EMBL" id="DTBD01000050">
    <property type="protein sequence ID" value="HGQ64750.1"/>
    <property type="molecule type" value="Genomic_DNA"/>
</dbReference>
<evidence type="ECO:0000313" key="5">
    <source>
        <dbReference type="EMBL" id="HGQ64750.1"/>
    </source>
</evidence>
<dbReference type="GO" id="GO:0009982">
    <property type="term" value="F:pseudouridine synthase activity"/>
    <property type="evidence" value="ECO:0007669"/>
    <property type="project" value="InterPro"/>
</dbReference>
<dbReference type="Pfam" id="PF01142">
    <property type="entry name" value="TruD"/>
    <property type="match status" value="2"/>
</dbReference>